<evidence type="ECO:0000313" key="2">
    <source>
        <dbReference type="EMBL" id="PIC21100.1"/>
    </source>
</evidence>
<accession>A0A2G5T1E7</accession>
<protein>
    <submittedName>
        <fullName evidence="2">Uncharacterized protein</fullName>
    </submittedName>
</protein>
<name>A0A2G5T1E7_9PELO</name>
<dbReference type="EMBL" id="PDUG01000006">
    <property type="protein sequence ID" value="PIC21100.1"/>
    <property type="molecule type" value="Genomic_DNA"/>
</dbReference>
<sequence length="133" mass="14654">MISECLRVSSAHAPCLRRRVHDDASWVRSAESEERHVDLDLEPSANDDVPSLFPEAGMKTGLTDRGSQNPVDVDYVEQSPSLDRQSSVADDLMKDKIDVELKEENLLGGFKDIPFNNEAKSLASQAPSTSKDP</sequence>
<proteinExistence type="predicted"/>
<comment type="caution">
    <text evidence="2">The sequence shown here is derived from an EMBL/GenBank/DDBJ whole genome shotgun (WGS) entry which is preliminary data.</text>
</comment>
<feature type="region of interest" description="Disordered" evidence="1">
    <location>
        <begin position="110"/>
        <end position="133"/>
    </location>
</feature>
<dbReference type="AlphaFoldDB" id="A0A2G5T1E7"/>
<gene>
    <name evidence="2" type="primary">Cnig_chr_X.g26065</name>
    <name evidence="2" type="ORF">B9Z55_026065</name>
</gene>
<feature type="region of interest" description="Disordered" evidence="1">
    <location>
        <begin position="32"/>
        <end position="73"/>
    </location>
</feature>
<evidence type="ECO:0000256" key="1">
    <source>
        <dbReference type="SAM" id="MobiDB-lite"/>
    </source>
</evidence>
<organism evidence="2 3">
    <name type="scientific">Caenorhabditis nigoni</name>
    <dbReference type="NCBI Taxonomy" id="1611254"/>
    <lineage>
        <taxon>Eukaryota</taxon>
        <taxon>Metazoa</taxon>
        <taxon>Ecdysozoa</taxon>
        <taxon>Nematoda</taxon>
        <taxon>Chromadorea</taxon>
        <taxon>Rhabditida</taxon>
        <taxon>Rhabditina</taxon>
        <taxon>Rhabditomorpha</taxon>
        <taxon>Rhabditoidea</taxon>
        <taxon>Rhabditidae</taxon>
        <taxon>Peloderinae</taxon>
        <taxon>Caenorhabditis</taxon>
    </lineage>
</organism>
<feature type="compositionally biased region" description="Polar residues" evidence="1">
    <location>
        <begin position="118"/>
        <end position="133"/>
    </location>
</feature>
<evidence type="ECO:0000313" key="3">
    <source>
        <dbReference type="Proteomes" id="UP000230233"/>
    </source>
</evidence>
<keyword evidence="3" id="KW-1185">Reference proteome</keyword>
<reference evidence="3" key="1">
    <citation type="submission" date="2017-10" db="EMBL/GenBank/DDBJ databases">
        <title>Rapid genome shrinkage in a self-fertile nematode reveals novel sperm competition proteins.</title>
        <authorList>
            <person name="Yin D."/>
            <person name="Schwarz E.M."/>
            <person name="Thomas C.G."/>
            <person name="Felde R.L."/>
            <person name="Korf I.F."/>
            <person name="Cutter A.D."/>
            <person name="Schartner C.M."/>
            <person name="Ralston E.J."/>
            <person name="Meyer B.J."/>
            <person name="Haag E.S."/>
        </authorList>
    </citation>
    <scope>NUCLEOTIDE SEQUENCE [LARGE SCALE GENOMIC DNA]</scope>
    <source>
        <strain evidence="3">JU1422</strain>
    </source>
</reference>
<dbReference type="Proteomes" id="UP000230233">
    <property type="component" value="Chromosome X"/>
</dbReference>